<evidence type="ECO:0000256" key="4">
    <source>
        <dbReference type="ARBA" id="ARBA00023284"/>
    </source>
</evidence>
<evidence type="ECO:0000256" key="2">
    <source>
        <dbReference type="ARBA" id="ARBA00022748"/>
    </source>
</evidence>
<reference evidence="8" key="1">
    <citation type="submission" date="2019-02" db="EMBL/GenBank/DDBJ databases">
        <title>Isolation and identification of novel species under the genus Muribaculum.</title>
        <authorList>
            <person name="Miyake S."/>
            <person name="Ding Y."/>
            <person name="Low A."/>
            <person name="Soh M."/>
            <person name="Seedorf H."/>
        </authorList>
    </citation>
    <scope>NUCLEOTIDE SEQUENCE [LARGE SCALE GENOMIC DNA]</scope>
    <source>
        <strain evidence="8">H5</strain>
    </source>
</reference>
<dbReference type="EMBL" id="CP039396">
    <property type="protein sequence ID" value="QCD41144.1"/>
    <property type="molecule type" value="Genomic_DNA"/>
</dbReference>
<dbReference type="GO" id="GO:0016209">
    <property type="term" value="F:antioxidant activity"/>
    <property type="evidence" value="ECO:0007669"/>
    <property type="project" value="InterPro"/>
</dbReference>
<sequence>MDKKIIFALSAGMLAVSACTINAQSNYSVTANVPAEKNNTMAYLLNWDNGQKVDSVIVADGQAKFSGNSQSPFIGRLVVDGARGPIFIVEEGNVALSPEGVASGTPLNAKMETYAKRMKEIVGEYQNIDQNDSTQMPKAKALQAEYEAIPSKAYSENKGNALGLYYFLQMAYEMDLAQIDAAIAADANLASSGRVQTLRNSLLARAETSEGKHYKDFSVTYNGKTEKLSDYVKPGRYTLVDFWASWCGPCIRQTKVIKELYAKYKDMGLDVLGVAVWDEPDNTLKAIKSHGLDWPCIINAQNVPTDLYGITGIPCIILINPEGIIVSRDKQSQALIDDVDKAMSTYEPQALVIPATTSANDTAAVNTDTNVIF</sequence>
<dbReference type="InterPro" id="IPR000866">
    <property type="entry name" value="AhpC/TSA"/>
</dbReference>
<keyword evidence="4" id="KW-0676">Redox-active center</keyword>
<evidence type="ECO:0000256" key="1">
    <source>
        <dbReference type="ARBA" id="ARBA00004196"/>
    </source>
</evidence>
<organism evidence="7 8">
    <name type="scientific">Duncaniella dubosii</name>
    <dbReference type="NCBI Taxonomy" id="2518971"/>
    <lineage>
        <taxon>Bacteria</taxon>
        <taxon>Pseudomonadati</taxon>
        <taxon>Bacteroidota</taxon>
        <taxon>Bacteroidia</taxon>
        <taxon>Bacteroidales</taxon>
        <taxon>Muribaculaceae</taxon>
        <taxon>Duncaniella</taxon>
    </lineage>
</organism>
<dbReference type="AlphaFoldDB" id="A0A4P7VZY5"/>
<evidence type="ECO:0000256" key="5">
    <source>
        <dbReference type="SAM" id="SignalP"/>
    </source>
</evidence>
<dbReference type="Pfam" id="PF14289">
    <property type="entry name" value="DUF4369"/>
    <property type="match status" value="1"/>
</dbReference>
<evidence type="ECO:0000313" key="7">
    <source>
        <dbReference type="EMBL" id="QCD41144.1"/>
    </source>
</evidence>
<feature type="signal peptide" evidence="5">
    <location>
        <begin position="1"/>
        <end position="23"/>
    </location>
</feature>
<evidence type="ECO:0000259" key="6">
    <source>
        <dbReference type="PROSITE" id="PS51352"/>
    </source>
</evidence>
<dbReference type="InterPro" id="IPR050553">
    <property type="entry name" value="Thioredoxin_ResA/DsbE_sf"/>
</dbReference>
<dbReference type="GO" id="GO:0017004">
    <property type="term" value="P:cytochrome complex assembly"/>
    <property type="evidence" value="ECO:0007669"/>
    <property type="project" value="UniProtKB-KW"/>
</dbReference>
<dbReference type="Proteomes" id="UP000297149">
    <property type="component" value="Chromosome"/>
</dbReference>
<dbReference type="InterPro" id="IPR013766">
    <property type="entry name" value="Thioredoxin_domain"/>
</dbReference>
<dbReference type="KEGG" id="ddb:E7747_01755"/>
<keyword evidence="2" id="KW-0201">Cytochrome c-type biogenesis</keyword>
<keyword evidence="3" id="KW-1015">Disulfide bond</keyword>
<dbReference type="PROSITE" id="PS51257">
    <property type="entry name" value="PROKAR_LIPOPROTEIN"/>
    <property type="match status" value="1"/>
</dbReference>
<feature type="domain" description="Thioredoxin" evidence="6">
    <location>
        <begin position="195"/>
        <end position="348"/>
    </location>
</feature>
<comment type="subcellular location">
    <subcellularLocation>
        <location evidence="1">Cell envelope</location>
    </subcellularLocation>
</comment>
<dbReference type="SUPFAM" id="SSF52833">
    <property type="entry name" value="Thioredoxin-like"/>
    <property type="match status" value="1"/>
</dbReference>
<feature type="chain" id="PRO_5020603788" evidence="5">
    <location>
        <begin position="24"/>
        <end position="373"/>
    </location>
</feature>
<dbReference type="RefSeq" id="WP_136413751.1">
    <property type="nucleotide sequence ID" value="NZ_CP039396.1"/>
</dbReference>
<evidence type="ECO:0000313" key="8">
    <source>
        <dbReference type="Proteomes" id="UP000297149"/>
    </source>
</evidence>
<keyword evidence="5" id="KW-0732">Signal</keyword>
<dbReference type="GO" id="GO:0016491">
    <property type="term" value="F:oxidoreductase activity"/>
    <property type="evidence" value="ECO:0007669"/>
    <property type="project" value="InterPro"/>
</dbReference>
<dbReference type="PANTHER" id="PTHR42852:SF6">
    <property type="entry name" value="THIOL:DISULFIDE INTERCHANGE PROTEIN DSBE"/>
    <property type="match status" value="1"/>
</dbReference>
<dbReference type="CDD" id="cd02966">
    <property type="entry name" value="TlpA_like_family"/>
    <property type="match status" value="1"/>
</dbReference>
<gene>
    <name evidence="7" type="ORF">E7747_01755</name>
</gene>
<dbReference type="InterPro" id="IPR036249">
    <property type="entry name" value="Thioredoxin-like_sf"/>
</dbReference>
<dbReference type="Gene3D" id="3.40.30.10">
    <property type="entry name" value="Glutaredoxin"/>
    <property type="match status" value="1"/>
</dbReference>
<dbReference type="InterPro" id="IPR025380">
    <property type="entry name" value="DUF4369"/>
</dbReference>
<dbReference type="Pfam" id="PF00578">
    <property type="entry name" value="AhpC-TSA"/>
    <property type="match status" value="1"/>
</dbReference>
<keyword evidence="8" id="KW-1185">Reference proteome</keyword>
<proteinExistence type="predicted"/>
<dbReference type="PANTHER" id="PTHR42852">
    <property type="entry name" value="THIOL:DISULFIDE INTERCHANGE PROTEIN DSBE"/>
    <property type="match status" value="1"/>
</dbReference>
<evidence type="ECO:0000256" key="3">
    <source>
        <dbReference type="ARBA" id="ARBA00023157"/>
    </source>
</evidence>
<protein>
    <submittedName>
        <fullName evidence="7">AhpC/TSA family protein</fullName>
    </submittedName>
</protein>
<accession>A0A4P7VZY5</accession>
<dbReference type="PROSITE" id="PS51352">
    <property type="entry name" value="THIOREDOXIN_2"/>
    <property type="match status" value="1"/>
</dbReference>
<dbReference type="GO" id="GO:0030313">
    <property type="term" value="C:cell envelope"/>
    <property type="evidence" value="ECO:0007669"/>
    <property type="project" value="UniProtKB-SubCell"/>
</dbReference>
<name>A0A4P7VZY5_9BACT</name>